<comment type="caution">
    <text evidence="2">The sequence shown here is derived from an EMBL/GenBank/DDBJ whole genome shotgun (WGS) entry which is preliminary data.</text>
</comment>
<reference evidence="2" key="1">
    <citation type="thesis" date="2021" institute="BYU ScholarsArchive" country="Provo, UT, USA">
        <title>Applications of and Algorithms for Genome Assembly and Genomic Analyses with an Emphasis on Marine Teleosts.</title>
        <authorList>
            <person name="Pickett B.D."/>
        </authorList>
    </citation>
    <scope>NUCLEOTIDE SEQUENCE</scope>
    <source>
        <strain evidence="2">HI-2016</strain>
    </source>
</reference>
<protein>
    <submittedName>
        <fullName evidence="2">Uncharacterized protein</fullName>
    </submittedName>
</protein>
<accession>A0A8T2N1T8</accession>
<evidence type="ECO:0000313" key="3">
    <source>
        <dbReference type="Proteomes" id="UP000824540"/>
    </source>
</evidence>
<name>A0A8T2N1T8_9TELE</name>
<keyword evidence="3" id="KW-1185">Reference proteome</keyword>
<dbReference type="Proteomes" id="UP000824540">
    <property type="component" value="Unassembled WGS sequence"/>
</dbReference>
<evidence type="ECO:0000256" key="1">
    <source>
        <dbReference type="SAM" id="MobiDB-lite"/>
    </source>
</evidence>
<dbReference type="EMBL" id="JAFBMS010000558">
    <property type="protein sequence ID" value="KAG9330537.1"/>
    <property type="molecule type" value="Genomic_DNA"/>
</dbReference>
<dbReference type="AlphaFoldDB" id="A0A8T2N1T8"/>
<gene>
    <name evidence="2" type="ORF">JZ751_024007</name>
</gene>
<feature type="region of interest" description="Disordered" evidence="1">
    <location>
        <begin position="1"/>
        <end position="25"/>
    </location>
</feature>
<organism evidence="2 3">
    <name type="scientific">Albula glossodonta</name>
    <name type="common">roundjaw bonefish</name>
    <dbReference type="NCBI Taxonomy" id="121402"/>
    <lineage>
        <taxon>Eukaryota</taxon>
        <taxon>Metazoa</taxon>
        <taxon>Chordata</taxon>
        <taxon>Craniata</taxon>
        <taxon>Vertebrata</taxon>
        <taxon>Euteleostomi</taxon>
        <taxon>Actinopterygii</taxon>
        <taxon>Neopterygii</taxon>
        <taxon>Teleostei</taxon>
        <taxon>Albuliformes</taxon>
        <taxon>Albulidae</taxon>
        <taxon>Albula</taxon>
    </lineage>
</organism>
<feature type="region of interest" description="Disordered" evidence="1">
    <location>
        <begin position="39"/>
        <end position="77"/>
    </location>
</feature>
<sequence length="77" mass="8531">MALSRPPGHVVSEGTPSEPDSTDIARSCEKVYDWLRDSHSRDPVGCEMTSEVGDEEHTDCSNQHAWEKEQQGACSQL</sequence>
<proteinExistence type="predicted"/>
<evidence type="ECO:0000313" key="2">
    <source>
        <dbReference type="EMBL" id="KAG9330537.1"/>
    </source>
</evidence>
<dbReference type="OrthoDB" id="10511228at2759"/>